<dbReference type="InterPro" id="IPR020830">
    <property type="entry name" value="GlycerAld_3-P_DH_AS"/>
</dbReference>
<dbReference type="GO" id="GO:0004365">
    <property type="term" value="F:glyceraldehyde-3-phosphate dehydrogenase (NAD+) (phosphorylating) activity"/>
    <property type="evidence" value="ECO:0007669"/>
    <property type="project" value="UniProtKB-ARBA"/>
</dbReference>
<keyword evidence="2 8" id="KW-0560">Oxidoreductase</keyword>
<reference evidence="10" key="1">
    <citation type="submission" date="2020-02" db="EMBL/GenBank/DDBJ databases">
        <authorList>
            <person name="Meier V. D."/>
        </authorList>
    </citation>
    <scope>NUCLEOTIDE SEQUENCE</scope>
    <source>
        <strain evidence="10">AVDCRST_MAG58</strain>
    </source>
</reference>
<feature type="binding site" evidence="5">
    <location>
        <position position="314"/>
    </location>
    <ligand>
        <name>NAD(+)</name>
        <dbReference type="ChEBI" id="CHEBI:57540"/>
    </ligand>
</feature>
<dbReference type="SMART" id="SM00846">
    <property type="entry name" value="Gp_dh_N"/>
    <property type="match status" value="1"/>
</dbReference>
<evidence type="ECO:0000256" key="3">
    <source>
        <dbReference type="PIRSR" id="PIRSR000149-1"/>
    </source>
</evidence>
<accession>A0A6J4RQC4</accession>
<dbReference type="SUPFAM" id="SSF55347">
    <property type="entry name" value="Glyceraldehyde-3-phosphate dehydrogenase-like, C-terminal domain"/>
    <property type="match status" value="1"/>
</dbReference>
<feature type="binding site" evidence="4">
    <location>
        <position position="182"/>
    </location>
    <ligand>
        <name>D-glyceraldehyde 3-phosphate</name>
        <dbReference type="ChEBI" id="CHEBI:59776"/>
    </ligand>
</feature>
<dbReference type="InterPro" id="IPR006424">
    <property type="entry name" value="Glyceraldehyde-3-P_DH_1"/>
</dbReference>
<feature type="binding site" evidence="4">
    <location>
        <begin position="210"/>
        <end position="211"/>
    </location>
    <ligand>
        <name>D-glyceraldehyde 3-phosphate</name>
        <dbReference type="ChEBI" id="CHEBI:59776"/>
    </ligand>
</feature>
<feature type="binding site" evidence="5">
    <location>
        <position position="120"/>
    </location>
    <ligand>
        <name>NAD(+)</name>
        <dbReference type="ChEBI" id="CHEBI:57540"/>
    </ligand>
</feature>
<evidence type="ECO:0000256" key="8">
    <source>
        <dbReference type="RuleBase" id="RU361160"/>
    </source>
</evidence>
<sequence length="333" mass="35466">MAVRVGVNGFGRIGMLFTKAAMDRGDIEVVAANDLMPFDSLANLFKHDSTHGIWPEDVSFDGNVLHVGDHEIKTFAERDPAQIPWGDVGADIVVESTGVFTSRDGAAAHIEGGANKVIISAPGKGVDATFVFKVNHEDYDPEAHEVVSNASCTTNCIIPLVKVLQDNFGIESGYMTTVHAYTNDQSLLDAAHKDPRRARSAPNNIVPTSTGAARTAGVIYPELEGKVDGMAMRVPVADGSITDFVARISNEASADDVNAAFQSAADGELSGILEYSEAPLVSSDIIGNKASCVFDSQLTMSNGGTVKVLGWYDNEWGYSNRTCDLAAYMGEKL</sequence>
<dbReference type="PRINTS" id="PR00078">
    <property type="entry name" value="G3PDHDRGNASE"/>
</dbReference>
<dbReference type="Gene3D" id="3.30.360.10">
    <property type="entry name" value="Dihydrodipicolinate Reductase, domain 2"/>
    <property type="match status" value="1"/>
</dbReference>
<dbReference type="Pfam" id="PF00044">
    <property type="entry name" value="Gp_dh_N"/>
    <property type="match status" value="1"/>
</dbReference>
<dbReference type="PANTHER" id="PTHR43148">
    <property type="entry name" value="GLYCERALDEHYDE-3-PHOSPHATE DEHYDROGENASE 2"/>
    <property type="match status" value="1"/>
</dbReference>
<dbReference type="InterPro" id="IPR020829">
    <property type="entry name" value="GlycerAld_3-P_DH_cat"/>
</dbReference>
<dbReference type="CDD" id="cd18126">
    <property type="entry name" value="GAPDH_I_C"/>
    <property type="match status" value="1"/>
</dbReference>
<gene>
    <name evidence="10" type="ORF">AVDCRST_MAG58-4018</name>
</gene>
<protein>
    <recommendedName>
        <fullName evidence="8">Glyceraldehyde-3-phosphate dehydrogenase</fullName>
        <ecNumber evidence="8">1.2.1.-</ecNumber>
    </recommendedName>
</protein>
<dbReference type="FunFam" id="3.40.50.720:FF:000001">
    <property type="entry name" value="Glyceraldehyde-3-phosphate dehydrogenase"/>
    <property type="match status" value="1"/>
</dbReference>
<dbReference type="GO" id="GO:0050661">
    <property type="term" value="F:NADP binding"/>
    <property type="evidence" value="ECO:0007669"/>
    <property type="project" value="InterPro"/>
</dbReference>
<dbReference type="InterPro" id="IPR036291">
    <property type="entry name" value="NAD(P)-bd_dom_sf"/>
</dbReference>
<keyword evidence="5" id="KW-0547">Nucleotide-binding</keyword>
<dbReference type="EMBL" id="CADCVF010000083">
    <property type="protein sequence ID" value="CAA9472380.1"/>
    <property type="molecule type" value="Genomic_DNA"/>
</dbReference>
<feature type="binding site" evidence="4">
    <location>
        <position position="233"/>
    </location>
    <ligand>
        <name>D-glyceraldehyde 3-phosphate</name>
        <dbReference type="ChEBI" id="CHEBI:59776"/>
    </ligand>
</feature>
<dbReference type="SUPFAM" id="SSF51735">
    <property type="entry name" value="NAD(P)-binding Rossmann-fold domains"/>
    <property type="match status" value="1"/>
</dbReference>
<dbReference type="GO" id="GO:0051287">
    <property type="term" value="F:NAD binding"/>
    <property type="evidence" value="ECO:0007669"/>
    <property type="project" value="InterPro"/>
</dbReference>
<evidence type="ECO:0000313" key="10">
    <source>
        <dbReference type="EMBL" id="CAA9472380.1"/>
    </source>
</evidence>
<feature type="active site" description="Nucleophile" evidence="3">
    <location>
        <position position="152"/>
    </location>
</feature>
<dbReference type="FunFam" id="3.30.360.10:FF:000002">
    <property type="entry name" value="Glyceraldehyde-3-phosphate dehydrogenase"/>
    <property type="match status" value="1"/>
</dbReference>
<dbReference type="NCBIfam" id="TIGR01534">
    <property type="entry name" value="GAPDH-I"/>
    <property type="match status" value="1"/>
</dbReference>
<dbReference type="Pfam" id="PF02800">
    <property type="entry name" value="Gp_dh_C"/>
    <property type="match status" value="1"/>
</dbReference>
<organism evidence="10">
    <name type="scientific">uncultured Rubrobacteraceae bacterium</name>
    <dbReference type="NCBI Taxonomy" id="349277"/>
    <lineage>
        <taxon>Bacteria</taxon>
        <taxon>Bacillati</taxon>
        <taxon>Actinomycetota</taxon>
        <taxon>Rubrobacteria</taxon>
        <taxon>Rubrobacterales</taxon>
        <taxon>Rubrobacteraceae</taxon>
        <taxon>environmental samples</taxon>
    </lineage>
</organism>
<evidence type="ECO:0000256" key="1">
    <source>
        <dbReference type="ARBA" id="ARBA00007406"/>
    </source>
</evidence>
<proteinExistence type="inferred from homology"/>
<dbReference type="InterPro" id="IPR020831">
    <property type="entry name" value="GlycerAld/Erythrose_P_DH"/>
</dbReference>
<feature type="binding site" evidence="5">
    <location>
        <position position="78"/>
    </location>
    <ligand>
        <name>NAD(+)</name>
        <dbReference type="ChEBI" id="CHEBI:57540"/>
    </ligand>
</feature>
<evidence type="ECO:0000256" key="5">
    <source>
        <dbReference type="PIRSR" id="PIRSR000149-3"/>
    </source>
</evidence>
<feature type="domain" description="Glyceraldehyde 3-phosphate dehydrogenase NAD(P) binding" evidence="9">
    <location>
        <begin position="3"/>
        <end position="152"/>
    </location>
</feature>
<evidence type="ECO:0000256" key="6">
    <source>
        <dbReference type="PIRSR" id="PIRSR000149-4"/>
    </source>
</evidence>
<dbReference type="GO" id="GO:0006006">
    <property type="term" value="P:glucose metabolic process"/>
    <property type="evidence" value="ECO:0007669"/>
    <property type="project" value="InterPro"/>
</dbReference>
<dbReference type="EC" id="1.2.1.-" evidence="8"/>
<dbReference type="PROSITE" id="PS00071">
    <property type="entry name" value="GAPDH"/>
    <property type="match status" value="1"/>
</dbReference>
<feature type="site" description="Activates thiol group during catalysis" evidence="6">
    <location>
        <position position="179"/>
    </location>
</feature>
<feature type="binding site" evidence="5">
    <location>
        <begin position="12"/>
        <end position="13"/>
    </location>
    <ligand>
        <name>NAD(+)</name>
        <dbReference type="ChEBI" id="CHEBI:57540"/>
    </ligand>
</feature>
<dbReference type="PIRSF" id="PIRSF000149">
    <property type="entry name" value="GAP_DH"/>
    <property type="match status" value="1"/>
</dbReference>
<comment type="similarity">
    <text evidence="1 7">Belongs to the glyceraldehyde-3-phosphate dehydrogenase family.</text>
</comment>
<feature type="binding site" evidence="4">
    <location>
        <begin position="151"/>
        <end position="153"/>
    </location>
    <ligand>
        <name>D-glyceraldehyde 3-phosphate</name>
        <dbReference type="ChEBI" id="CHEBI:59776"/>
    </ligand>
</feature>
<dbReference type="CDD" id="cd05214">
    <property type="entry name" value="GAPDH_I_N"/>
    <property type="match status" value="1"/>
</dbReference>
<evidence type="ECO:0000259" key="9">
    <source>
        <dbReference type="SMART" id="SM00846"/>
    </source>
</evidence>
<dbReference type="AlphaFoldDB" id="A0A6J4RQC4"/>
<evidence type="ECO:0000256" key="4">
    <source>
        <dbReference type="PIRSR" id="PIRSR000149-2"/>
    </source>
</evidence>
<evidence type="ECO:0000256" key="2">
    <source>
        <dbReference type="ARBA" id="ARBA00023002"/>
    </source>
</evidence>
<keyword evidence="5" id="KW-0520">NAD</keyword>
<name>A0A6J4RQC4_9ACTN</name>
<dbReference type="InterPro" id="IPR020828">
    <property type="entry name" value="GlycerAld_3-P_DH_NAD(P)-bd"/>
</dbReference>
<dbReference type="Gene3D" id="3.40.50.720">
    <property type="entry name" value="NAD(P)-binding Rossmann-like Domain"/>
    <property type="match status" value="1"/>
</dbReference>
<feature type="binding site" evidence="5">
    <location>
        <position position="34"/>
    </location>
    <ligand>
        <name>NAD(+)</name>
        <dbReference type="ChEBI" id="CHEBI:57540"/>
    </ligand>
</feature>
<evidence type="ECO:0000256" key="7">
    <source>
        <dbReference type="RuleBase" id="RU000397"/>
    </source>
</evidence>